<protein>
    <recommendedName>
        <fullName evidence="3">PIN domain-containing protein</fullName>
    </recommendedName>
</protein>
<dbReference type="EMBL" id="JAMZFV010000021">
    <property type="protein sequence ID" value="MCP1111024.1"/>
    <property type="molecule type" value="Genomic_DNA"/>
</dbReference>
<evidence type="ECO:0000313" key="2">
    <source>
        <dbReference type="Proteomes" id="UP001523565"/>
    </source>
</evidence>
<dbReference type="Proteomes" id="UP001523565">
    <property type="component" value="Unassembled WGS sequence"/>
</dbReference>
<dbReference type="CDD" id="cd18707">
    <property type="entry name" value="PIN_VapC-like"/>
    <property type="match status" value="1"/>
</dbReference>
<gene>
    <name evidence="1" type="ORF">NK118_12260</name>
</gene>
<keyword evidence="2" id="KW-1185">Reference proteome</keyword>
<accession>A0ABT1EJZ1</accession>
<name>A0ABT1EJZ1_9FIRM</name>
<comment type="caution">
    <text evidence="1">The sequence shown here is derived from an EMBL/GenBank/DDBJ whole genome shotgun (WGS) entry which is preliminary data.</text>
</comment>
<sequence>MKASLDTNVIIHLYRAGEKELLFSYFPQKLYVYSQIRDVEMTNHGRDILEEFDTDVREGKINVVTDEGLKERGVLCLFREYVKENRSLYSPQDLGEVYAISLAQTLGIWSLITDDIKQGGPYTSLLQFMDNEIVPLNYVDLLILLYLRGDFSASVTKAKFDVINNTSDLKWSMKSHIARFINRFVVSPFQASEKEWMNEYVKTYNINKKAKFNELRSLLSED</sequence>
<reference evidence="1 2" key="1">
    <citation type="journal article" date="2022" name="Genome Biol. Evol.">
        <title>Host diet, physiology and behaviors set the stage for Lachnospiraceae cladogenesis.</title>
        <authorList>
            <person name="Vera-Ponce De Leon A."/>
            <person name="Schneider M."/>
            <person name="Jahnes B.C."/>
            <person name="Sadowski V."/>
            <person name="Camuy-Velez L.A."/>
            <person name="Duan J."/>
            <person name="Sabree Z.L."/>
        </authorList>
    </citation>
    <scope>NUCLEOTIDE SEQUENCE [LARGE SCALE GENOMIC DNA]</scope>
    <source>
        <strain evidence="1 2">PAL227</strain>
    </source>
</reference>
<evidence type="ECO:0000313" key="1">
    <source>
        <dbReference type="EMBL" id="MCP1111024.1"/>
    </source>
</evidence>
<proteinExistence type="predicted"/>
<dbReference type="RefSeq" id="WP_262069905.1">
    <property type="nucleotide sequence ID" value="NZ_JAMXOC010000021.1"/>
</dbReference>
<organism evidence="1 2">
    <name type="scientific">Ohessyouella blattaphilus</name>
    <dbReference type="NCBI Taxonomy" id="2949333"/>
    <lineage>
        <taxon>Bacteria</taxon>
        <taxon>Bacillati</taxon>
        <taxon>Bacillota</taxon>
        <taxon>Clostridia</taxon>
        <taxon>Lachnospirales</taxon>
        <taxon>Lachnospiraceae</taxon>
        <taxon>Ohessyouella</taxon>
    </lineage>
</organism>
<evidence type="ECO:0008006" key="3">
    <source>
        <dbReference type="Google" id="ProtNLM"/>
    </source>
</evidence>